<dbReference type="InterPro" id="IPR036010">
    <property type="entry name" value="2Fe-2S_ferredoxin-like_sf"/>
</dbReference>
<dbReference type="EMBL" id="JADKPN010000011">
    <property type="protein sequence ID" value="MBF4764814.1"/>
    <property type="molecule type" value="Genomic_DNA"/>
</dbReference>
<dbReference type="Pfam" id="PF00175">
    <property type="entry name" value="NAD_binding_1"/>
    <property type="match status" value="1"/>
</dbReference>
<organism evidence="10 11">
    <name type="scientific">Nocardioides islandensis</name>
    <dbReference type="NCBI Taxonomy" id="433663"/>
    <lineage>
        <taxon>Bacteria</taxon>
        <taxon>Bacillati</taxon>
        <taxon>Actinomycetota</taxon>
        <taxon>Actinomycetes</taxon>
        <taxon>Propionibacteriales</taxon>
        <taxon>Nocardioidaceae</taxon>
        <taxon>Nocardioides</taxon>
    </lineage>
</organism>
<evidence type="ECO:0000313" key="10">
    <source>
        <dbReference type="EMBL" id="MBF4764814.1"/>
    </source>
</evidence>
<dbReference type="PANTHER" id="PTHR47354">
    <property type="entry name" value="NADH OXIDOREDUCTASE HCR"/>
    <property type="match status" value="1"/>
</dbReference>
<dbReference type="GO" id="GO:0051537">
    <property type="term" value="F:2 iron, 2 sulfur cluster binding"/>
    <property type="evidence" value="ECO:0007669"/>
    <property type="project" value="UniProtKB-KW"/>
</dbReference>
<dbReference type="InterPro" id="IPR039261">
    <property type="entry name" value="FNR_nucleotide-bd"/>
</dbReference>
<evidence type="ECO:0000259" key="9">
    <source>
        <dbReference type="PROSITE" id="PS51384"/>
    </source>
</evidence>
<dbReference type="Gene3D" id="3.40.50.80">
    <property type="entry name" value="Nucleotide-binding domain of ferredoxin-NADP reductase (FNR) module"/>
    <property type="match status" value="1"/>
</dbReference>
<dbReference type="InterPro" id="IPR017938">
    <property type="entry name" value="Riboflavin_synthase-like_b-brl"/>
</dbReference>
<dbReference type="GO" id="GO:0016491">
    <property type="term" value="F:oxidoreductase activity"/>
    <property type="evidence" value="ECO:0007669"/>
    <property type="project" value="UniProtKB-KW"/>
</dbReference>
<dbReference type="InterPro" id="IPR006058">
    <property type="entry name" value="2Fe2S_fd_BS"/>
</dbReference>
<feature type="domain" description="2Fe-2S ferredoxin-type" evidence="8">
    <location>
        <begin position="227"/>
        <end position="314"/>
    </location>
</feature>
<keyword evidence="5" id="KW-0560">Oxidoreductase</keyword>
<evidence type="ECO:0000256" key="1">
    <source>
        <dbReference type="ARBA" id="ARBA00001974"/>
    </source>
</evidence>
<dbReference type="InterPro" id="IPR012675">
    <property type="entry name" value="Beta-grasp_dom_sf"/>
</dbReference>
<dbReference type="RefSeq" id="WP_194707998.1">
    <property type="nucleotide sequence ID" value="NZ_JADKPN010000011.1"/>
</dbReference>
<dbReference type="Gene3D" id="3.10.20.30">
    <property type="match status" value="1"/>
</dbReference>
<dbReference type="InterPro" id="IPR017927">
    <property type="entry name" value="FAD-bd_FR_type"/>
</dbReference>
<evidence type="ECO:0000256" key="7">
    <source>
        <dbReference type="ARBA" id="ARBA00023014"/>
    </source>
</evidence>
<keyword evidence="7" id="KW-0411">Iron-sulfur</keyword>
<evidence type="ECO:0000256" key="3">
    <source>
        <dbReference type="ARBA" id="ARBA00022714"/>
    </source>
</evidence>
<accession>A0A930VC53</accession>
<keyword evidence="4" id="KW-0479">Metal-binding</keyword>
<dbReference type="InterPro" id="IPR001433">
    <property type="entry name" value="OxRdtase_FAD/NAD-bd"/>
</dbReference>
<evidence type="ECO:0000256" key="2">
    <source>
        <dbReference type="ARBA" id="ARBA00022630"/>
    </source>
</evidence>
<dbReference type="SUPFAM" id="SSF54292">
    <property type="entry name" value="2Fe-2S ferredoxin-like"/>
    <property type="match status" value="1"/>
</dbReference>
<keyword evidence="3" id="KW-0001">2Fe-2S</keyword>
<dbReference type="PRINTS" id="PR00409">
    <property type="entry name" value="PHDIOXRDTASE"/>
</dbReference>
<comment type="cofactor">
    <cofactor evidence="1">
        <name>FAD</name>
        <dbReference type="ChEBI" id="CHEBI:57692"/>
    </cofactor>
</comment>
<proteinExistence type="predicted"/>
<feature type="domain" description="FAD-binding FR-type" evidence="9">
    <location>
        <begin position="1"/>
        <end position="102"/>
    </location>
</feature>
<dbReference type="Pfam" id="PF00111">
    <property type="entry name" value="Fer2"/>
    <property type="match status" value="1"/>
</dbReference>
<comment type="caution">
    <text evidence="10">The sequence shown here is derived from an EMBL/GenBank/DDBJ whole genome shotgun (WGS) entry which is preliminary data.</text>
</comment>
<protein>
    <submittedName>
        <fullName evidence="10">Oxidoreductase</fullName>
    </submittedName>
</protein>
<evidence type="ECO:0000313" key="11">
    <source>
        <dbReference type="Proteomes" id="UP000640489"/>
    </source>
</evidence>
<dbReference type="SUPFAM" id="SSF52343">
    <property type="entry name" value="Ferredoxin reductase-like, C-terminal NADP-linked domain"/>
    <property type="match status" value="1"/>
</dbReference>
<evidence type="ECO:0000256" key="4">
    <source>
        <dbReference type="ARBA" id="ARBA00022723"/>
    </source>
</evidence>
<dbReference type="CDD" id="cd00207">
    <property type="entry name" value="fer2"/>
    <property type="match status" value="1"/>
</dbReference>
<dbReference type="SUPFAM" id="SSF63380">
    <property type="entry name" value="Riboflavin synthase domain-like"/>
    <property type="match status" value="1"/>
</dbReference>
<dbReference type="Gene3D" id="2.40.30.10">
    <property type="entry name" value="Translation factors"/>
    <property type="match status" value="1"/>
</dbReference>
<dbReference type="InterPro" id="IPR001041">
    <property type="entry name" value="2Fe-2S_ferredoxin-type"/>
</dbReference>
<reference evidence="10" key="1">
    <citation type="submission" date="2020-11" db="EMBL/GenBank/DDBJ databases">
        <title>Nocardioides sp. nov., isolated from Soil of Cynanchum wilfordii Hemsley rhizosphere.</title>
        <authorList>
            <person name="Lee J.-S."/>
            <person name="Suh M.K."/>
            <person name="Kim J.-S."/>
        </authorList>
    </citation>
    <scope>NUCLEOTIDE SEQUENCE</scope>
    <source>
        <strain evidence="10">KCTC 19275</strain>
    </source>
</reference>
<evidence type="ECO:0000259" key="8">
    <source>
        <dbReference type="PROSITE" id="PS51085"/>
    </source>
</evidence>
<dbReference type="Proteomes" id="UP000640489">
    <property type="component" value="Unassembled WGS sequence"/>
</dbReference>
<dbReference type="GO" id="GO:0046872">
    <property type="term" value="F:metal ion binding"/>
    <property type="evidence" value="ECO:0007669"/>
    <property type="project" value="UniProtKB-KW"/>
</dbReference>
<dbReference type="PANTHER" id="PTHR47354:SF1">
    <property type="entry name" value="CARNITINE MONOOXYGENASE REDUCTASE SUBUNIT"/>
    <property type="match status" value="1"/>
</dbReference>
<evidence type="ECO:0000256" key="5">
    <source>
        <dbReference type="ARBA" id="ARBA00023002"/>
    </source>
</evidence>
<dbReference type="PROSITE" id="PS00197">
    <property type="entry name" value="2FE2S_FER_1"/>
    <property type="match status" value="1"/>
</dbReference>
<sequence length="314" mass="33874">MPDPLLVRALAVESDGVLSLELVDHAGRELPPWEPGAHLDVHLANGMSRQFSLCGDPHDRHRYRLGVLREPSGRGGSAYVHDVLRPGHTVEHLGPRNHFRLEPSPAYLFVAGGIGITPILPMLARAEADGAAWTLLYGGRTAASMAFTGELARYGERVTLHPQDSHGLLDLDGLLGTPRADTLVYCCGPEPLLRAVEQRMAAWPADALHVERFAAPDQPVRDPASEHEVEVVLAESGRTVMVGPDTSILQALLDAGVDVLHDCTEGICGSCETKVVEGEVDHRDYVLTEREKAAGDCMMLCVSRACGTRLVLGL</sequence>
<keyword evidence="6" id="KW-0408">Iron</keyword>
<dbReference type="InterPro" id="IPR050415">
    <property type="entry name" value="MRET"/>
</dbReference>
<evidence type="ECO:0000256" key="6">
    <source>
        <dbReference type="ARBA" id="ARBA00023004"/>
    </source>
</evidence>
<name>A0A930VC53_9ACTN</name>
<dbReference type="PROSITE" id="PS51384">
    <property type="entry name" value="FAD_FR"/>
    <property type="match status" value="1"/>
</dbReference>
<gene>
    <name evidence="10" type="ORF">ISU07_16900</name>
</gene>
<keyword evidence="11" id="KW-1185">Reference proteome</keyword>
<dbReference type="CDD" id="cd06185">
    <property type="entry name" value="PDR_like"/>
    <property type="match status" value="1"/>
</dbReference>
<keyword evidence="2" id="KW-0285">Flavoprotein</keyword>
<dbReference type="PROSITE" id="PS51085">
    <property type="entry name" value="2FE2S_FER_2"/>
    <property type="match status" value="1"/>
</dbReference>
<dbReference type="AlphaFoldDB" id="A0A930VC53"/>